<dbReference type="KEGG" id="hbs:IPV69_00225"/>
<evidence type="ECO:0008006" key="3">
    <source>
        <dbReference type="Google" id="ProtNLM"/>
    </source>
</evidence>
<protein>
    <recommendedName>
        <fullName evidence="3">Class I SAM-dependent methyltransferase</fullName>
    </recommendedName>
</protein>
<dbReference type="SUPFAM" id="SSF53335">
    <property type="entry name" value="S-adenosyl-L-methionine-dependent methyltransferases"/>
    <property type="match status" value="1"/>
</dbReference>
<name>A0A7M2WWI6_9BACT</name>
<dbReference type="EMBL" id="CP063458">
    <property type="protein sequence ID" value="QOV89836.1"/>
    <property type="molecule type" value="Genomic_DNA"/>
</dbReference>
<proteinExistence type="predicted"/>
<dbReference type="InterPro" id="IPR029063">
    <property type="entry name" value="SAM-dependent_MTases_sf"/>
</dbReference>
<accession>A0A7M2WWI6</accession>
<reference evidence="1 2" key="1">
    <citation type="submission" date="2020-10" db="EMBL/GenBank/DDBJ databases">
        <title>Wide distribution of Phycisphaera-like planctomycetes from WD2101 soil group in peatlands and genome analysis of the first cultivated representative.</title>
        <authorList>
            <person name="Dedysh S.N."/>
            <person name="Beletsky A.V."/>
            <person name="Ivanova A."/>
            <person name="Kulichevskaya I.S."/>
            <person name="Suzina N.E."/>
            <person name="Philippov D.A."/>
            <person name="Rakitin A.L."/>
            <person name="Mardanov A.V."/>
            <person name="Ravin N.V."/>
        </authorList>
    </citation>
    <scope>NUCLEOTIDE SEQUENCE [LARGE SCALE GENOMIC DNA]</scope>
    <source>
        <strain evidence="1 2">M1803</strain>
    </source>
</reference>
<dbReference type="Proteomes" id="UP000593765">
    <property type="component" value="Chromosome"/>
</dbReference>
<keyword evidence="2" id="KW-1185">Reference proteome</keyword>
<organism evidence="1 2">
    <name type="scientific">Humisphaera borealis</name>
    <dbReference type="NCBI Taxonomy" id="2807512"/>
    <lineage>
        <taxon>Bacteria</taxon>
        <taxon>Pseudomonadati</taxon>
        <taxon>Planctomycetota</taxon>
        <taxon>Phycisphaerae</taxon>
        <taxon>Tepidisphaerales</taxon>
        <taxon>Tepidisphaeraceae</taxon>
        <taxon>Humisphaera</taxon>
    </lineage>
</organism>
<dbReference type="RefSeq" id="WP_206292895.1">
    <property type="nucleotide sequence ID" value="NZ_CP063458.1"/>
</dbReference>
<sequence>MPDPIPPYLEPYRKAAKTYGDGFKSLLWASPQTQAVRFDVIADIVDVHGRLVCDVGCGRADLLDFLHRRKIRPLDYTGIEAVEELAAAAERKADKTVRIIRGDFIVEPVRLFVGAEVVVFSGSLNTISDFGFYQSLRRGFEATAWALVFNFLCSTELAGADHLYWRTRRDVEQFVRTLGAKEIRVRDDYLDGDCTIAVMKEDPG</sequence>
<dbReference type="Gene3D" id="3.40.50.150">
    <property type="entry name" value="Vaccinia Virus protein VP39"/>
    <property type="match status" value="1"/>
</dbReference>
<dbReference type="AlphaFoldDB" id="A0A7M2WWI6"/>
<evidence type="ECO:0000313" key="2">
    <source>
        <dbReference type="Proteomes" id="UP000593765"/>
    </source>
</evidence>
<evidence type="ECO:0000313" key="1">
    <source>
        <dbReference type="EMBL" id="QOV89836.1"/>
    </source>
</evidence>
<gene>
    <name evidence="1" type="ORF">IPV69_00225</name>
</gene>